<evidence type="ECO:0000256" key="4">
    <source>
        <dbReference type="ARBA" id="ARBA00023110"/>
    </source>
</evidence>
<dbReference type="Gene3D" id="1.10.4030.10">
    <property type="entry name" value="Porin chaperone SurA, peptide-binding domain"/>
    <property type="match status" value="1"/>
</dbReference>
<evidence type="ECO:0000256" key="5">
    <source>
        <dbReference type="ARBA" id="ARBA00023186"/>
    </source>
</evidence>
<comment type="caution">
    <text evidence="11">The sequence shown here is derived from an EMBL/GenBank/DDBJ whole genome shotgun (WGS) entry which is preliminary data.</text>
</comment>
<dbReference type="PANTHER" id="PTHR47637:SF1">
    <property type="entry name" value="CHAPERONE SURA"/>
    <property type="match status" value="1"/>
</dbReference>
<evidence type="ECO:0000256" key="7">
    <source>
        <dbReference type="ARBA" id="ARBA00030642"/>
    </source>
</evidence>
<dbReference type="InterPro" id="IPR000297">
    <property type="entry name" value="PPIase_PpiC"/>
</dbReference>
<name>A0A506US75_9PROT</name>
<evidence type="ECO:0000256" key="9">
    <source>
        <dbReference type="PROSITE-ProRule" id="PRU00278"/>
    </source>
</evidence>
<evidence type="ECO:0000256" key="6">
    <source>
        <dbReference type="ARBA" id="ARBA00023235"/>
    </source>
</evidence>
<dbReference type="InterPro" id="IPR027304">
    <property type="entry name" value="Trigger_fact/SurA_dom_sf"/>
</dbReference>
<keyword evidence="5" id="KW-0143">Chaperone</keyword>
<protein>
    <recommendedName>
        <fullName evidence="1">Parvulin-like PPIase</fullName>
    </recommendedName>
    <alternativeName>
        <fullName evidence="7">Peptidyl-prolyl cis-trans isomerase plp</fullName>
    </alternativeName>
    <alternativeName>
        <fullName evidence="8">Rotamase plp</fullName>
    </alternativeName>
</protein>
<evidence type="ECO:0000313" key="11">
    <source>
        <dbReference type="EMBL" id="TPW36197.1"/>
    </source>
</evidence>
<evidence type="ECO:0000256" key="2">
    <source>
        <dbReference type="ARBA" id="ARBA00022729"/>
    </source>
</evidence>
<dbReference type="Pfam" id="PF09312">
    <property type="entry name" value="SurA_N"/>
    <property type="match status" value="1"/>
</dbReference>
<accession>A0A506US75</accession>
<evidence type="ECO:0000259" key="10">
    <source>
        <dbReference type="PROSITE" id="PS50198"/>
    </source>
</evidence>
<dbReference type="InterPro" id="IPR050280">
    <property type="entry name" value="OMP_Chaperone_SurA"/>
</dbReference>
<proteinExistence type="predicted"/>
<dbReference type="AlphaFoldDB" id="A0A506US75"/>
<dbReference type="Pfam" id="PF00639">
    <property type="entry name" value="Rotamase"/>
    <property type="match status" value="1"/>
</dbReference>
<keyword evidence="12" id="KW-1185">Reference proteome</keyword>
<dbReference type="RefSeq" id="WP_165600505.1">
    <property type="nucleotide sequence ID" value="NZ_SORZ01000001.1"/>
</dbReference>
<dbReference type="Gene3D" id="3.10.50.40">
    <property type="match status" value="1"/>
</dbReference>
<dbReference type="EMBL" id="SORZ01000001">
    <property type="protein sequence ID" value="TPW36197.1"/>
    <property type="molecule type" value="Genomic_DNA"/>
</dbReference>
<keyword evidence="6 9" id="KW-0413">Isomerase</keyword>
<gene>
    <name evidence="11" type="ORF">E3202_02945</name>
</gene>
<dbReference type="SUPFAM" id="SSF54534">
    <property type="entry name" value="FKBP-like"/>
    <property type="match status" value="1"/>
</dbReference>
<evidence type="ECO:0000256" key="8">
    <source>
        <dbReference type="ARBA" id="ARBA00031484"/>
    </source>
</evidence>
<keyword evidence="3" id="KW-0574">Periplasm</keyword>
<dbReference type="InterPro" id="IPR046357">
    <property type="entry name" value="PPIase_dom_sf"/>
</dbReference>
<dbReference type="Proteomes" id="UP000315037">
    <property type="component" value="Unassembled WGS sequence"/>
</dbReference>
<sequence>MAASTVQARPHHYALQPVKPGGKAANALPDNAVTEDEIIAVVNGQILTERDVDDRARLFVQSTGLPISTDVMNRMRGQILHQLIDERLKLQEILRRHINIPPEQIAATISTIEQRNGMPPNTLRNRLKADGISLTTLIDQIRVQIGWMQVLRMELGPRNRVTAQQIAQREQAIQSETGRPQYFMSEIFIPVKNPLHDQVELAFTQTIINQLRNGAPFPIVAAQFSQDQTALEGGSLGWTQEDRLDPAVVAIVRQMPDRAISNPIKVPGGYVIATVHQRRTVGKQMGTLMEMRQVFFPFATPLNPQNPTEQQQVTLQKALHAEQTLHSCAEMEALNKSLGEVHTSNPGTQVQERLPPQMAPLLTNLPLNKPTKPLVSPDGITLLMVCSRSQRNLALQTPGQIADQLMSERIEQNARQLQRTLERQSVIQIRPAGKKLLSHG</sequence>
<keyword evidence="2" id="KW-0732">Signal</keyword>
<evidence type="ECO:0000256" key="1">
    <source>
        <dbReference type="ARBA" id="ARBA00018370"/>
    </source>
</evidence>
<feature type="domain" description="PpiC" evidence="10">
    <location>
        <begin position="179"/>
        <end position="277"/>
    </location>
</feature>
<evidence type="ECO:0000313" key="12">
    <source>
        <dbReference type="Proteomes" id="UP000315037"/>
    </source>
</evidence>
<reference evidence="11 12" key="1">
    <citation type="submission" date="2019-03" db="EMBL/GenBank/DDBJ databases">
        <title>The complete genome sequence of Neokomagataea sp. Jb2 NBRC113641.</title>
        <authorList>
            <person name="Chua K.-O."/>
            <person name="Chan K.-G."/>
            <person name="See-Too W.-S."/>
        </authorList>
    </citation>
    <scope>NUCLEOTIDE SEQUENCE [LARGE SCALE GENOMIC DNA]</scope>
    <source>
        <strain evidence="11 12">Jb2</strain>
    </source>
</reference>
<keyword evidence="4 9" id="KW-0697">Rotamase</keyword>
<evidence type="ECO:0000256" key="3">
    <source>
        <dbReference type="ARBA" id="ARBA00022764"/>
    </source>
</evidence>
<dbReference type="SUPFAM" id="SSF109998">
    <property type="entry name" value="Triger factor/SurA peptide-binding domain-like"/>
    <property type="match status" value="1"/>
</dbReference>
<dbReference type="PROSITE" id="PS50198">
    <property type="entry name" value="PPIC_PPIASE_2"/>
    <property type="match status" value="1"/>
</dbReference>
<dbReference type="InterPro" id="IPR015391">
    <property type="entry name" value="SurA_N"/>
</dbReference>
<organism evidence="11 12">
    <name type="scientific">Oecophyllibacter saccharovorans</name>
    <dbReference type="NCBI Taxonomy" id="2558360"/>
    <lineage>
        <taxon>Bacteria</taxon>
        <taxon>Pseudomonadati</taxon>
        <taxon>Pseudomonadota</taxon>
        <taxon>Alphaproteobacteria</taxon>
        <taxon>Acetobacterales</taxon>
        <taxon>Acetobacteraceae</taxon>
        <taxon>Oecophyllibacter</taxon>
    </lineage>
</organism>
<dbReference type="PANTHER" id="PTHR47637">
    <property type="entry name" value="CHAPERONE SURA"/>
    <property type="match status" value="1"/>
</dbReference>
<dbReference type="GO" id="GO:0003755">
    <property type="term" value="F:peptidyl-prolyl cis-trans isomerase activity"/>
    <property type="evidence" value="ECO:0007669"/>
    <property type="project" value="UniProtKB-KW"/>
</dbReference>